<dbReference type="Proteomes" id="UP000027601">
    <property type="component" value="Unassembled WGS sequence"/>
</dbReference>
<comment type="caution">
    <text evidence="1">The sequence shown here is derived from an EMBL/GenBank/DDBJ whole genome shotgun (WGS) entry which is preliminary data.</text>
</comment>
<dbReference type="OrthoDB" id="1035785at2"/>
<protein>
    <submittedName>
        <fullName evidence="1">Uncharacterized protein</fullName>
    </submittedName>
</protein>
<dbReference type="AlphaFoldDB" id="A0A069D661"/>
<dbReference type="RefSeq" id="WP_024997375.1">
    <property type="nucleotide sequence ID" value="NZ_ATZI01000004.1"/>
</dbReference>
<sequence>MTFTTRFNQLQTDIIANITAITNRPDGWLPHTVFVEEEDEDRSGAGTPVYKKYQLIDFKPDGSCTLRDTKTGEDETDRHLSEINIDWLMTLYGYYQDLSEEREALNTDPYNNPLEHSLRLLLDVACLEITRFEESETYNQCVKALASSEEKELSVFLYPLDCFERNATNKEIIYDWESEVEYEIPTRKLTPDEFAAECNDEMFADQVYWVRFIKY</sequence>
<accession>A0A069D661</accession>
<dbReference type="EMBL" id="BAJS01000029">
    <property type="protein sequence ID" value="GAK37791.1"/>
    <property type="molecule type" value="Genomic_DNA"/>
</dbReference>
<gene>
    <name evidence="1" type="ORF">JCM15093_3070</name>
</gene>
<evidence type="ECO:0000313" key="2">
    <source>
        <dbReference type="Proteomes" id="UP000027601"/>
    </source>
</evidence>
<name>A0A069D661_9BACE</name>
<reference evidence="1 2" key="1">
    <citation type="journal article" date="2015" name="Microbes Environ.">
        <title>Distribution and evolution of nitrogen fixation genes in the phylum bacteroidetes.</title>
        <authorList>
            <person name="Inoue J."/>
            <person name="Oshima K."/>
            <person name="Suda W."/>
            <person name="Sakamoto M."/>
            <person name="Iino T."/>
            <person name="Noda S."/>
            <person name="Hongoh Y."/>
            <person name="Hattori M."/>
            <person name="Ohkuma M."/>
        </authorList>
    </citation>
    <scope>NUCLEOTIDE SEQUENCE [LARGE SCALE GENOMIC DNA]</scope>
    <source>
        <strain evidence="1 2">JCM 15093</strain>
    </source>
</reference>
<organism evidence="1 2">
    <name type="scientific">Bacteroides graminisolvens DSM 19988 = JCM 15093</name>
    <dbReference type="NCBI Taxonomy" id="1121097"/>
    <lineage>
        <taxon>Bacteria</taxon>
        <taxon>Pseudomonadati</taxon>
        <taxon>Bacteroidota</taxon>
        <taxon>Bacteroidia</taxon>
        <taxon>Bacteroidales</taxon>
        <taxon>Bacteroidaceae</taxon>
        <taxon>Bacteroides</taxon>
    </lineage>
</organism>
<dbReference type="eggNOG" id="ENOG5033PC3">
    <property type="taxonomic scope" value="Bacteria"/>
</dbReference>
<dbReference type="STRING" id="1121097.GCA_000428125_01523"/>
<proteinExistence type="predicted"/>
<keyword evidence="2" id="KW-1185">Reference proteome</keyword>
<evidence type="ECO:0000313" key="1">
    <source>
        <dbReference type="EMBL" id="GAK37791.1"/>
    </source>
</evidence>